<feature type="region of interest" description="Disordered" evidence="1">
    <location>
        <begin position="297"/>
        <end position="316"/>
    </location>
</feature>
<name>A0A371FNZ6_MUCPR</name>
<evidence type="ECO:0000256" key="1">
    <source>
        <dbReference type="SAM" id="MobiDB-lite"/>
    </source>
</evidence>
<dbReference type="STRING" id="157652.A0A371FNZ6"/>
<comment type="caution">
    <text evidence="2">The sequence shown here is derived from an EMBL/GenBank/DDBJ whole genome shotgun (WGS) entry which is preliminary data.</text>
</comment>
<feature type="non-terminal residue" evidence="2">
    <location>
        <position position="1"/>
    </location>
</feature>
<organism evidence="2 3">
    <name type="scientific">Mucuna pruriens</name>
    <name type="common">Velvet bean</name>
    <name type="synonym">Dolichos pruriens</name>
    <dbReference type="NCBI Taxonomy" id="157652"/>
    <lineage>
        <taxon>Eukaryota</taxon>
        <taxon>Viridiplantae</taxon>
        <taxon>Streptophyta</taxon>
        <taxon>Embryophyta</taxon>
        <taxon>Tracheophyta</taxon>
        <taxon>Spermatophyta</taxon>
        <taxon>Magnoliopsida</taxon>
        <taxon>eudicotyledons</taxon>
        <taxon>Gunneridae</taxon>
        <taxon>Pentapetalae</taxon>
        <taxon>rosids</taxon>
        <taxon>fabids</taxon>
        <taxon>Fabales</taxon>
        <taxon>Fabaceae</taxon>
        <taxon>Papilionoideae</taxon>
        <taxon>50 kb inversion clade</taxon>
        <taxon>NPAAA clade</taxon>
        <taxon>indigoferoid/millettioid clade</taxon>
        <taxon>Phaseoleae</taxon>
        <taxon>Mucuna</taxon>
    </lineage>
</organism>
<dbReference type="SUPFAM" id="SSF48371">
    <property type="entry name" value="ARM repeat"/>
    <property type="match status" value="1"/>
</dbReference>
<sequence length="1331" mass="149344">MYRECLAHASSVTSVVFIKLRRYVQLIQHSRNLRIFPFFLLKSQTETKKAFTHARTARSSHLARVSLQSFADSDSNPIMSSTFTPSRPQQLISISRLRSSSVKKLPEPLRRSVADCLSSPLSPSNEPSRTLQVPSLSLHFRFVIRDYLKAPATTDLAYNAILEHTIAERERSPAVVTRCVALLKRYLLRYKPSEETLLQIDRFCSTIIAECDINPTQPWSRALNRQSGASITSTTTSPLPVSTFASEALVKSLSYVRSLVSQHIPKRLFQPASFAGPPSSGQSLPTLSSLLSKSFNSQLSPASNPETQGSASVPETLEKDSIALSVSRLSKIEKADEKDELGFIAHDVLKWRWLEEPQSSSIGTENDRAVNSQDMTAHSFLEIGAAALLVGDIESKMKGQPWKFFGTDDMPYLDQLLQSSPVTPITNPDSARPHLRAITASKRTKPGSRQIWHGGFSCDYIPSQSSTAFPVSSLQLTMFDDCDPFGLIPKVEFVFEVQQIKPLEKVQLAFIYMEVDLFVFLHLTKCSLMLTSEQQPLRLNPAEVHDVIAAVCSEASSPNTNVITASTTRLSNNNGKPSTDVAVSVLIKLVIDMYVLDSRTAAPLILSMLEEMLSSSKTACRVRAFDLILNLGVHAHLLEPIIADDASTIEEEYSQESYYDSEAQVMVQGSRRGSSQKKSDTGSAINNFESWILNILYEILLLLVQSEEKDESVWASALSCLLYFVCDRGKIWRNRLLGLDIRVLKELVRVSRENSWAELVHCKLISMLTNMFYEVPDEVAESVPSKPKFLVDQLDLIGGVQFIFIEYSLADSREERKNLYSVLFDYILHQINETCVATGVNDYSDDEIQPLAALLAQTNAPDAFYISVKLGVEGIGEILRRSIASALSRYPNSERLNMLLEIVAEKFDAVISTFTHLDKEFSNMNQITKSLKFLENMEGVVLRNGIGLQAKHSWATLHSLLHSERISYRQNGYIWLGDLLIAEINGERDGNIWLSIKYFQQKIAQAGTQDSLNTSDVPLPILLMCGLLKSKYNYIRWGFLFVLERLLMRCKFLLDEHEMQQSSSRDLVHGKKDWHLEKANAVVDIMSGALSLVFQINETDRINILKMCDILFSQLCLRVPPAAALPFGDDVQHGRNLNHSVSKKFDSYNHFVRQDTFHWDEHKEEAHRRSSYQNNYHLDHETASTAALFQGRAIVPMQLIARVPAALLYWPLIQLAGAATDDIALGVAVGSKGRGNLPGATSDIRATLLLLLIGKCTADPIAFQERMMTKKPEKYQNMLQNLVVKAQQSNNEKLLENPYLQMCGILQLANDLGIDLLPYITFCQHLLCRYF</sequence>
<evidence type="ECO:0000313" key="2">
    <source>
        <dbReference type="EMBL" id="RDX80065.1"/>
    </source>
</evidence>
<dbReference type="PANTHER" id="PTHR34958">
    <property type="entry name" value="CONDITIONAL LOSS-OF-GROWTH 1"/>
    <property type="match status" value="1"/>
</dbReference>
<dbReference type="OrthoDB" id="1905883at2759"/>
<gene>
    <name evidence="2" type="ORF">CR513_39422</name>
</gene>
<accession>A0A371FNZ6</accession>
<proteinExistence type="predicted"/>
<dbReference type="InterPro" id="IPR016024">
    <property type="entry name" value="ARM-type_fold"/>
</dbReference>
<protein>
    <submittedName>
        <fullName evidence="2">Uncharacterized protein</fullName>
    </submittedName>
</protein>
<dbReference type="PANTHER" id="PTHR34958:SF1">
    <property type="entry name" value="ARMADILLO-LIKE HELICAL DOMAIN-CONTAINING PROTEIN"/>
    <property type="match status" value="1"/>
</dbReference>
<feature type="compositionally biased region" description="Polar residues" evidence="1">
    <location>
        <begin position="297"/>
        <end position="313"/>
    </location>
</feature>
<reference evidence="2" key="1">
    <citation type="submission" date="2018-05" db="EMBL/GenBank/DDBJ databases">
        <title>Draft genome of Mucuna pruriens seed.</title>
        <authorList>
            <person name="Nnadi N.E."/>
            <person name="Vos R."/>
            <person name="Hasami M.H."/>
            <person name="Devisetty U.K."/>
            <person name="Aguiy J.C."/>
        </authorList>
    </citation>
    <scope>NUCLEOTIDE SEQUENCE [LARGE SCALE GENOMIC DNA]</scope>
    <source>
        <strain evidence="2">JCA_2017</strain>
    </source>
</reference>
<dbReference type="Proteomes" id="UP000257109">
    <property type="component" value="Unassembled WGS sequence"/>
</dbReference>
<dbReference type="EMBL" id="QJKJ01008335">
    <property type="protein sequence ID" value="RDX80065.1"/>
    <property type="molecule type" value="Genomic_DNA"/>
</dbReference>
<evidence type="ECO:0000313" key="3">
    <source>
        <dbReference type="Proteomes" id="UP000257109"/>
    </source>
</evidence>
<keyword evidence="3" id="KW-1185">Reference proteome</keyword>